<gene>
    <name evidence="1" type="ORF">BX611_1684</name>
</gene>
<dbReference type="OrthoDB" id="8478178at2"/>
<dbReference type="EMBL" id="QTTQ01000010">
    <property type="protein sequence ID" value="REE82141.1"/>
    <property type="molecule type" value="Genomic_DNA"/>
</dbReference>
<proteinExistence type="predicted"/>
<organism evidence="1 2">
    <name type="scientific">Lutibacter oceani</name>
    <dbReference type="NCBI Taxonomy" id="1853311"/>
    <lineage>
        <taxon>Bacteria</taxon>
        <taxon>Pseudomonadati</taxon>
        <taxon>Bacteroidota</taxon>
        <taxon>Flavobacteriia</taxon>
        <taxon>Flavobacteriales</taxon>
        <taxon>Flavobacteriaceae</taxon>
        <taxon>Lutibacter</taxon>
    </lineage>
</organism>
<sequence length="196" mass="22494">MKNKFKITGLFYELQGYKFRKYLDIKKVKKSPKTPDLMVVMMNPGSSRSIDGIDNNTIASEAIPDRTQSQIMEVMLNAGYEYCRVLNLSDIREPKSNLFYKKMAELEAKGIAHSIFDDSRKEDFNSLWIPNIPVIYGWGVNDHLKPLAVKAIAACNASNTYGILKPNTNWAYYHPLPPIYIKQKEWVEVVSKQLIL</sequence>
<comment type="caution">
    <text evidence="1">The sequence shown here is derived from an EMBL/GenBank/DDBJ whole genome shotgun (WGS) entry which is preliminary data.</text>
</comment>
<dbReference type="RefSeq" id="WP_115880041.1">
    <property type="nucleotide sequence ID" value="NZ_QTTQ01000010.1"/>
</dbReference>
<protein>
    <submittedName>
        <fullName evidence="1">Uncharacterized protein DUF1643</fullName>
    </submittedName>
</protein>
<reference evidence="1 2" key="1">
    <citation type="submission" date="2018-08" db="EMBL/GenBank/DDBJ databases">
        <title>Genomic Encyclopedia of Type Strains, Phase III (KMG-III): the genomes of soil and plant-associated and newly described type strains.</title>
        <authorList>
            <person name="Whitman W."/>
        </authorList>
    </citation>
    <scope>NUCLEOTIDE SEQUENCE [LARGE SCALE GENOMIC DNA]</scope>
    <source>
        <strain evidence="1 2">325-5</strain>
    </source>
</reference>
<evidence type="ECO:0000313" key="2">
    <source>
        <dbReference type="Proteomes" id="UP000256429"/>
    </source>
</evidence>
<keyword evidence="2" id="KW-1185">Reference proteome</keyword>
<dbReference type="AlphaFoldDB" id="A0A3D9RWI4"/>
<accession>A0A3D9RWI4</accession>
<dbReference type="Proteomes" id="UP000256429">
    <property type="component" value="Unassembled WGS sequence"/>
</dbReference>
<evidence type="ECO:0000313" key="1">
    <source>
        <dbReference type="EMBL" id="REE82141.1"/>
    </source>
</evidence>
<name>A0A3D9RWI4_9FLAO</name>
<dbReference type="InterPro" id="IPR012441">
    <property type="entry name" value="DUF1643"/>
</dbReference>
<dbReference type="Pfam" id="PF07799">
    <property type="entry name" value="DUF1643"/>
    <property type="match status" value="1"/>
</dbReference>